<keyword evidence="2" id="KW-1185">Reference proteome</keyword>
<dbReference type="RefSeq" id="WP_186878382.1">
    <property type="nucleotide sequence ID" value="NZ_JACOPN010000004.1"/>
</dbReference>
<comment type="caution">
    <text evidence="1">The sequence shown here is derived from an EMBL/GenBank/DDBJ whole genome shotgun (WGS) entry which is preliminary data.</text>
</comment>
<accession>A0A8J6M1P4</accession>
<dbReference type="InterPro" id="IPR043740">
    <property type="entry name" value="DUF5685"/>
</dbReference>
<protein>
    <submittedName>
        <fullName evidence="1">Uncharacterized protein</fullName>
    </submittedName>
</protein>
<dbReference type="AlphaFoldDB" id="A0A8J6M1P4"/>
<proteinExistence type="predicted"/>
<gene>
    <name evidence="1" type="ORF">H8S55_07055</name>
</gene>
<name>A0A8J6M1P4_9FIRM</name>
<organism evidence="1 2">
    <name type="scientific">Flintibacter faecis</name>
    <dbReference type="NCBI Taxonomy" id="2763047"/>
    <lineage>
        <taxon>Bacteria</taxon>
        <taxon>Bacillati</taxon>
        <taxon>Bacillota</taxon>
        <taxon>Clostridia</taxon>
        <taxon>Eubacteriales</taxon>
        <taxon>Flintibacter</taxon>
    </lineage>
</organism>
<dbReference type="Proteomes" id="UP000602260">
    <property type="component" value="Unassembled WGS sequence"/>
</dbReference>
<evidence type="ECO:0000313" key="2">
    <source>
        <dbReference type="Proteomes" id="UP000602260"/>
    </source>
</evidence>
<dbReference type="EMBL" id="JACOPN010000004">
    <property type="protein sequence ID" value="MBC5717074.1"/>
    <property type="molecule type" value="Genomic_DNA"/>
</dbReference>
<reference evidence="1" key="1">
    <citation type="submission" date="2020-08" db="EMBL/GenBank/DDBJ databases">
        <title>Genome public.</title>
        <authorList>
            <person name="Liu C."/>
            <person name="Sun Q."/>
        </authorList>
    </citation>
    <scope>NUCLEOTIDE SEQUENCE</scope>
    <source>
        <strain evidence="1">BX5</strain>
    </source>
</reference>
<sequence>MFGYVRPVRPELKCRDFDLYRATYCGLCRCLRRRFGLIAPMLLNFDFTFLALLLWQPEETFAPCRGRCHANLLVKKPMCPDSPALELAADESVILAWWQLQDAAKDGDKLGGLPARLLGGLLTPAYRKAARSRPEFDRTVKTCLEELDTLERENCPSMDRAADTFARLLQSAAPAEDPRYRVLEQLLYHLGRWIYLIDARDDLAEDLADRRYNPVAARFGPKGNDGLLKQTLDASLDRIGAAFQLGDFGCRTALLENLIYLGLPLVQRAVFDGSWTEIKKQKIWSRGQ</sequence>
<dbReference type="Pfam" id="PF18937">
    <property type="entry name" value="DUF5685"/>
    <property type="match status" value="1"/>
</dbReference>
<evidence type="ECO:0000313" key="1">
    <source>
        <dbReference type="EMBL" id="MBC5717074.1"/>
    </source>
</evidence>